<comment type="caution">
    <text evidence="1">The sequence shown here is derived from an EMBL/GenBank/DDBJ whole genome shotgun (WGS) entry which is preliminary data.</text>
</comment>
<accession>A0A9N9HAH9</accession>
<evidence type="ECO:0000313" key="2">
    <source>
        <dbReference type="Proteomes" id="UP000789405"/>
    </source>
</evidence>
<dbReference type="AlphaFoldDB" id="A0A9N9HAH9"/>
<proteinExistence type="predicted"/>
<evidence type="ECO:0000313" key="1">
    <source>
        <dbReference type="EMBL" id="CAG8659182.1"/>
    </source>
</evidence>
<reference evidence="1" key="1">
    <citation type="submission" date="2021-06" db="EMBL/GenBank/DDBJ databases">
        <authorList>
            <person name="Kallberg Y."/>
            <person name="Tangrot J."/>
            <person name="Rosling A."/>
        </authorList>
    </citation>
    <scope>NUCLEOTIDE SEQUENCE</scope>
    <source>
        <strain evidence="1">MA453B</strain>
    </source>
</reference>
<name>A0A9N9HAH9_9GLOM</name>
<organism evidence="1 2">
    <name type="scientific">Dentiscutata erythropus</name>
    <dbReference type="NCBI Taxonomy" id="1348616"/>
    <lineage>
        <taxon>Eukaryota</taxon>
        <taxon>Fungi</taxon>
        <taxon>Fungi incertae sedis</taxon>
        <taxon>Mucoromycota</taxon>
        <taxon>Glomeromycotina</taxon>
        <taxon>Glomeromycetes</taxon>
        <taxon>Diversisporales</taxon>
        <taxon>Gigasporaceae</taxon>
        <taxon>Dentiscutata</taxon>
    </lineage>
</organism>
<dbReference type="EMBL" id="CAJVPY010006249">
    <property type="protein sequence ID" value="CAG8659182.1"/>
    <property type="molecule type" value="Genomic_DNA"/>
</dbReference>
<protein>
    <submittedName>
        <fullName evidence="1">19582_t:CDS:1</fullName>
    </submittedName>
</protein>
<dbReference type="Proteomes" id="UP000789405">
    <property type="component" value="Unassembled WGS sequence"/>
</dbReference>
<keyword evidence="2" id="KW-1185">Reference proteome</keyword>
<sequence length="82" mass="9612">MELSQLIHEVLNKHVYSSWSIIRQNPGNFKLYLERGKFLELFTRYFILTNGIPCLIRDPIRSDKPKICLPDEMEADGGFNLQ</sequence>
<gene>
    <name evidence="1" type="ORF">DERYTH_LOCUS10616</name>
</gene>